<dbReference type="InterPro" id="IPR020846">
    <property type="entry name" value="MFS_dom"/>
</dbReference>
<dbReference type="PANTHER" id="PTHR11662:SF456">
    <property type="entry name" value="VESICULAR GLUTAMATE TRANSPORTER, ISOFORM A"/>
    <property type="match status" value="1"/>
</dbReference>
<keyword evidence="3 5" id="KW-1133">Transmembrane helix</keyword>
<evidence type="ECO:0000256" key="2">
    <source>
        <dbReference type="ARBA" id="ARBA00022692"/>
    </source>
</evidence>
<feature type="transmembrane region" description="Helical" evidence="5">
    <location>
        <begin position="27"/>
        <end position="50"/>
    </location>
</feature>
<dbReference type="Gene3D" id="1.20.1250.20">
    <property type="entry name" value="MFS general substrate transporter like domains"/>
    <property type="match status" value="1"/>
</dbReference>
<evidence type="ECO:0000259" key="6">
    <source>
        <dbReference type="PROSITE" id="PS50850"/>
    </source>
</evidence>
<comment type="subcellular location">
    <subcellularLocation>
        <location evidence="1">Membrane</location>
        <topology evidence="1">Multi-pass membrane protein</topology>
    </subcellularLocation>
</comment>
<organism evidence="7 8">
    <name type="scientific">Panagrolaimus davidi</name>
    <dbReference type="NCBI Taxonomy" id="227884"/>
    <lineage>
        <taxon>Eukaryota</taxon>
        <taxon>Metazoa</taxon>
        <taxon>Ecdysozoa</taxon>
        <taxon>Nematoda</taxon>
        <taxon>Chromadorea</taxon>
        <taxon>Rhabditida</taxon>
        <taxon>Tylenchina</taxon>
        <taxon>Panagrolaimomorpha</taxon>
        <taxon>Panagrolaimoidea</taxon>
        <taxon>Panagrolaimidae</taxon>
        <taxon>Panagrolaimus</taxon>
    </lineage>
</organism>
<dbReference type="AlphaFoldDB" id="A0A914R1F4"/>
<dbReference type="Proteomes" id="UP000887578">
    <property type="component" value="Unplaced"/>
</dbReference>
<evidence type="ECO:0000256" key="3">
    <source>
        <dbReference type="ARBA" id="ARBA00022989"/>
    </source>
</evidence>
<reference evidence="8" key="1">
    <citation type="submission" date="2022-11" db="UniProtKB">
        <authorList>
            <consortium name="WormBaseParasite"/>
        </authorList>
    </citation>
    <scope>IDENTIFICATION</scope>
</reference>
<dbReference type="GO" id="GO:0005313">
    <property type="term" value="F:L-glutamate transmembrane transporter activity"/>
    <property type="evidence" value="ECO:0007669"/>
    <property type="project" value="TreeGrafter"/>
</dbReference>
<dbReference type="WBParaSite" id="PDA_v2.g8314.t1">
    <property type="protein sequence ID" value="PDA_v2.g8314.t1"/>
    <property type="gene ID" value="PDA_v2.g8314"/>
</dbReference>
<proteinExistence type="predicted"/>
<dbReference type="GO" id="GO:0060076">
    <property type="term" value="C:excitatory synapse"/>
    <property type="evidence" value="ECO:0007669"/>
    <property type="project" value="TreeGrafter"/>
</dbReference>
<dbReference type="GO" id="GO:0050803">
    <property type="term" value="P:regulation of synapse structure or activity"/>
    <property type="evidence" value="ECO:0007669"/>
    <property type="project" value="TreeGrafter"/>
</dbReference>
<evidence type="ECO:0000256" key="5">
    <source>
        <dbReference type="SAM" id="Phobius"/>
    </source>
</evidence>
<feature type="domain" description="Major facilitator superfamily (MFS) profile" evidence="6">
    <location>
        <begin position="1"/>
        <end position="147"/>
    </location>
</feature>
<dbReference type="GO" id="GO:0005326">
    <property type="term" value="F:neurotransmitter transmembrane transporter activity"/>
    <property type="evidence" value="ECO:0007669"/>
    <property type="project" value="TreeGrafter"/>
</dbReference>
<feature type="transmembrane region" description="Helical" evidence="5">
    <location>
        <begin position="94"/>
        <end position="113"/>
    </location>
</feature>
<name>A0A914R1F4_9BILA</name>
<dbReference type="GO" id="GO:0098700">
    <property type="term" value="P:neurotransmitter loading into synaptic vesicle"/>
    <property type="evidence" value="ECO:0007669"/>
    <property type="project" value="TreeGrafter"/>
</dbReference>
<dbReference type="InterPro" id="IPR050382">
    <property type="entry name" value="MFS_Na/Anion_cotransporter"/>
</dbReference>
<accession>A0A914R1F4</accession>
<dbReference type="SUPFAM" id="SSF103473">
    <property type="entry name" value="MFS general substrate transporter"/>
    <property type="match status" value="1"/>
</dbReference>
<feature type="transmembrane region" description="Helical" evidence="5">
    <location>
        <begin position="62"/>
        <end position="88"/>
    </location>
</feature>
<evidence type="ECO:0000313" key="7">
    <source>
        <dbReference type="Proteomes" id="UP000887578"/>
    </source>
</evidence>
<dbReference type="PROSITE" id="PS50850">
    <property type="entry name" value="MFS"/>
    <property type="match status" value="1"/>
</dbReference>
<sequence>MFGFAIGGTAMLNILLPWAFSSHSDTFVVIIQVCQGLIQGFGYPAMHGVWRYWAPPMERSKLATTAFTGSYAGAVVGMPLSAFLVYYLSWSMPFYIYGFMGAIWTVLWFSMTFEKPVLHPSISREEKEYIEAKIGHVSQTHPTVNNF</sequence>
<protein>
    <submittedName>
        <fullName evidence="8">Major facilitator superfamily (MFS) profile domain-containing protein</fullName>
    </submittedName>
</protein>
<dbReference type="GO" id="GO:0035249">
    <property type="term" value="P:synaptic transmission, glutamatergic"/>
    <property type="evidence" value="ECO:0007669"/>
    <property type="project" value="TreeGrafter"/>
</dbReference>
<dbReference type="InterPro" id="IPR011701">
    <property type="entry name" value="MFS"/>
</dbReference>
<evidence type="ECO:0000256" key="1">
    <source>
        <dbReference type="ARBA" id="ARBA00004141"/>
    </source>
</evidence>
<keyword evidence="2 5" id="KW-0812">Transmembrane</keyword>
<keyword evidence="7" id="KW-1185">Reference proteome</keyword>
<evidence type="ECO:0000256" key="4">
    <source>
        <dbReference type="ARBA" id="ARBA00023136"/>
    </source>
</evidence>
<dbReference type="Pfam" id="PF07690">
    <property type="entry name" value="MFS_1"/>
    <property type="match status" value="1"/>
</dbReference>
<evidence type="ECO:0000313" key="8">
    <source>
        <dbReference type="WBParaSite" id="PDA_v2.g8314.t1"/>
    </source>
</evidence>
<keyword evidence="4 5" id="KW-0472">Membrane</keyword>
<dbReference type="PANTHER" id="PTHR11662">
    <property type="entry name" value="SOLUTE CARRIER FAMILY 17"/>
    <property type="match status" value="1"/>
</dbReference>
<dbReference type="InterPro" id="IPR036259">
    <property type="entry name" value="MFS_trans_sf"/>
</dbReference>
<dbReference type="GO" id="GO:0030672">
    <property type="term" value="C:synaptic vesicle membrane"/>
    <property type="evidence" value="ECO:0007669"/>
    <property type="project" value="TreeGrafter"/>
</dbReference>
<dbReference type="FunFam" id="1.20.1250.20:FF:001045">
    <property type="entry name" value="Solute carrier family 17 (sodium phosphate), member 3"/>
    <property type="match status" value="1"/>
</dbReference>